<dbReference type="PANTHER" id="PTHR10686:SF18">
    <property type="entry name" value="IP11787P-RELATED"/>
    <property type="match status" value="1"/>
</dbReference>
<evidence type="ECO:0000313" key="3">
    <source>
        <dbReference type="EMBL" id="KAI5073364.1"/>
    </source>
</evidence>
<feature type="transmembrane region" description="Helical" evidence="2">
    <location>
        <begin position="42"/>
        <end position="61"/>
    </location>
</feature>
<gene>
    <name evidence="3" type="ORF">GOP47_0011377</name>
</gene>
<comment type="similarity">
    <text evidence="1">Belongs to the reduced folate carrier (RFC) transporter (TC 2.A.48) family.</text>
</comment>
<keyword evidence="2" id="KW-0812">Transmembrane</keyword>
<dbReference type="EMBL" id="JABFUD020000011">
    <property type="protein sequence ID" value="KAI5073364.1"/>
    <property type="molecule type" value="Genomic_DNA"/>
</dbReference>
<feature type="transmembrane region" description="Helical" evidence="2">
    <location>
        <begin position="67"/>
        <end position="92"/>
    </location>
</feature>
<dbReference type="InterPro" id="IPR002666">
    <property type="entry name" value="Folate_carrier"/>
</dbReference>
<evidence type="ECO:0000256" key="1">
    <source>
        <dbReference type="ARBA" id="ARBA00005773"/>
    </source>
</evidence>
<dbReference type="GO" id="GO:0005886">
    <property type="term" value="C:plasma membrane"/>
    <property type="evidence" value="ECO:0007669"/>
    <property type="project" value="TreeGrafter"/>
</dbReference>
<name>A0A9D4UT32_ADICA</name>
<dbReference type="Pfam" id="PF01770">
    <property type="entry name" value="Folate_carrier"/>
    <property type="match status" value="1"/>
</dbReference>
<organism evidence="3 4">
    <name type="scientific">Adiantum capillus-veneris</name>
    <name type="common">Maidenhair fern</name>
    <dbReference type="NCBI Taxonomy" id="13818"/>
    <lineage>
        <taxon>Eukaryota</taxon>
        <taxon>Viridiplantae</taxon>
        <taxon>Streptophyta</taxon>
        <taxon>Embryophyta</taxon>
        <taxon>Tracheophyta</taxon>
        <taxon>Polypodiopsida</taxon>
        <taxon>Polypodiidae</taxon>
        <taxon>Polypodiales</taxon>
        <taxon>Pteridineae</taxon>
        <taxon>Pteridaceae</taxon>
        <taxon>Vittarioideae</taxon>
        <taxon>Adiantum</taxon>
    </lineage>
</organism>
<protein>
    <submittedName>
        <fullName evidence="3">Uncharacterized protein</fullName>
    </submittedName>
</protein>
<keyword evidence="2" id="KW-0472">Membrane</keyword>
<evidence type="ECO:0000256" key="2">
    <source>
        <dbReference type="SAM" id="Phobius"/>
    </source>
</evidence>
<dbReference type="AlphaFoldDB" id="A0A9D4UT32"/>
<dbReference type="Gene3D" id="1.20.1250.20">
    <property type="entry name" value="MFS general substrate transporter like domains"/>
    <property type="match status" value="1"/>
</dbReference>
<keyword evidence="4" id="KW-1185">Reference proteome</keyword>
<reference evidence="3" key="1">
    <citation type="submission" date="2021-01" db="EMBL/GenBank/DDBJ databases">
        <title>Adiantum capillus-veneris genome.</title>
        <authorList>
            <person name="Fang Y."/>
            <person name="Liao Q."/>
        </authorList>
    </citation>
    <scope>NUCLEOTIDE SEQUENCE</scope>
    <source>
        <strain evidence="3">H3</strain>
        <tissue evidence="3">Leaf</tissue>
    </source>
</reference>
<evidence type="ECO:0000313" key="4">
    <source>
        <dbReference type="Proteomes" id="UP000886520"/>
    </source>
</evidence>
<accession>A0A9D4UT32</accession>
<keyword evidence="2" id="KW-1133">Transmembrane helix</keyword>
<sequence length="145" mass="16030">MVQVKGLTNFQITNQVLPIYAYATLVCTVLAAPACEFFTCKTIIIVGSFTSLLSLLLIRFGTSIFSLYLMEVAMACSAASSVIYQAYLFILVTEEQFQTMASFSQASGSMALFLSAELGTFSLKPSWRAHGYLYYILNKEHNLSL</sequence>
<dbReference type="SUPFAM" id="SSF103473">
    <property type="entry name" value="MFS general substrate transporter"/>
    <property type="match status" value="1"/>
</dbReference>
<comment type="caution">
    <text evidence="3">The sequence shown here is derived from an EMBL/GenBank/DDBJ whole genome shotgun (WGS) entry which is preliminary data.</text>
</comment>
<dbReference type="GO" id="GO:0090482">
    <property type="term" value="F:vitamin transmembrane transporter activity"/>
    <property type="evidence" value="ECO:0007669"/>
    <property type="project" value="InterPro"/>
</dbReference>
<dbReference type="PANTHER" id="PTHR10686">
    <property type="entry name" value="FOLATE TRANSPORTER"/>
    <property type="match status" value="1"/>
</dbReference>
<dbReference type="OrthoDB" id="1910514at2759"/>
<proteinExistence type="inferred from homology"/>
<dbReference type="Proteomes" id="UP000886520">
    <property type="component" value="Chromosome 11"/>
</dbReference>
<feature type="transmembrane region" description="Helical" evidence="2">
    <location>
        <begin position="17"/>
        <end position="35"/>
    </location>
</feature>
<dbReference type="InterPro" id="IPR036259">
    <property type="entry name" value="MFS_trans_sf"/>
</dbReference>